<dbReference type="AlphaFoldDB" id="A0A8X8ZDH8"/>
<protein>
    <submittedName>
        <fullName evidence="1">Uncharacterized protein</fullName>
    </submittedName>
</protein>
<dbReference type="Gene3D" id="3.40.50.720">
    <property type="entry name" value="NAD(P)-binding Rossmann-like Domain"/>
    <property type="match status" value="2"/>
</dbReference>
<dbReference type="InterPro" id="IPR036291">
    <property type="entry name" value="NAD(P)-bd_dom_sf"/>
</dbReference>
<reference evidence="1" key="1">
    <citation type="submission" date="2018-01" db="EMBL/GenBank/DDBJ databases">
        <authorList>
            <person name="Mao J.F."/>
        </authorList>
    </citation>
    <scope>NUCLEOTIDE SEQUENCE</scope>
    <source>
        <strain evidence="1">Huo1</strain>
        <tissue evidence="1">Leaf</tissue>
    </source>
</reference>
<accession>A0A8X8ZDH8</accession>
<comment type="caution">
    <text evidence="1">The sequence shown here is derived from an EMBL/GenBank/DDBJ whole genome shotgun (WGS) entry which is preliminary data.</text>
</comment>
<organism evidence="1">
    <name type="scientific">Salvia splendens</name>
    <name type="common">Scarlet sage</name>
    <dbReference type="NCBI Taxonomy" id="180675"/>
    <lineage>
        <taxon>Eukaryota</taxon>
        <taxon>Viridiplantae</taxon>
        <taxon>Streptophyta</taxon>
        <taxon>Embryophyta</taxon>
        <taxon>Tracheophyta</taxon>
        <taxon>Spermatophyta</taxon>
        <taxon>Magnoliopsida</taxon>
        <taxon>eudicotyledons</taxon>
        <taxon>Gunneridae</taxon>
        <taxon>Pentapetalae</taxon>
        <taxon>asterids</taxon>
        <taxon>lamiids</taxon>
        <taxon>Lamiales</taxon>
        <taxon>Lamiaceae</taxon>
        <taxon>Nepetoideae</taxon>
        <taxon>Mentheae</taxon>
        <taxon>Salviinae</taxon>
        <taxon>Salvia</taxon>
        <taxon>Salvia subgen. Calosphace</taxon>
        <taxon>core Calosphace</taxon>
    </lineage>
</organism>
<evidence type="ECO:0000313" key="2">
    <source>
        <dbReference type="Proteomes" id="UP000298416"/>
    </source>
</evidence>
<evidence type="ECO:0000313" key="1">
    <source>
        <dbReference type="EMBL" id="KAG6400019.1"/>
    </source>
</evidence>
<reference evidence="1" key="2">
    <citation type="submission" date="2020-08" db="EMBL/GenBank/DDBJ databases">
        <title>Plant Genome Project.</title>
        <authorList>
            <person name="Zhang R.-G."/>
        </authorList>
    </citation>
    <scope>NUCLEOTIDE SEQUENCE</scope>
    <source>
        <strain evidence="1">Huo1</strain>
        <tissue evidence="1">Leaf</tissue>
    </source>
</reference>
<dbReference type="InterPro" id="IPR045010">
    <property type="entry name" value="MDR_fam"/>
</dbReference>
<gene>
    <name evidence="1" type="ORF">SASPL_141507</name>
</gene>
<dbReference type="GO" id="GO:0032440">
    <property type="term" value="F:2-alkenal reductase [NAD(P)H] activity"/>
    <property type="evidence" value="ECO:0007669"/>
    <property type="project" value="TreeGrafter"/>
</dbReference>
<dbReference type="PANTHER" id="PTHR43205:SF7">
    <property type="entry name" value="PROSTAGLANDIN REDUCTASE 1"/>
    <property type="match status" value="1"/>
</dbReference>
<dbReference type="SUPFAM" id="SSF51735">
    <property type="entry name" value="NAD(P)-binding Rossmann-fold domains"/>
    <property type="match status" value="1"/>
</dbReference>
<dbReference type="Proteomes" id="UP000298416">
    <property type="component" value="Unassembled WGS sequence"/>
</dbReference>
<dbReference type="PANTHER" id="PTHR43205">
    <property type="entry name" value="PROSTAGLANDIN REDUCTASE"/>
    <property type="match status" value="1"/>
</dbReference>
<keyword evidence="2" id="KW-1185">Reference proteome</keyword>
<proteinExistence type="predicted"/>
<sequence>MAGITAYVGFYEICSPKKGELVFISAASGVVDLLKNILGFDDAFNYNEESYLNEAIKRPHGRITACGTISLYDEEEPDATHNLMYVIVKKIRMQGFVAMWESNLFLWLVIDQFGPIDLDLMDGED</sequence>
<name>A0A8X8ZDH8_SALSN</name>
<dbReference type="EMBL" id="PNBA02000015">
    <property type="protein sequence ID" value="KAG6400019.1"/>
    <property type="molecule type" value="Genomic_DNA"/>
</dbReference>